<protein>
    <submittedName>
        <fullName evidence="1">Uncharacterized protein</fullName>
    </submittedName>
</protein>
<accession>A0A1H6KA01</accession>
<dbReference type="Proteomes" id="UP000198988">
    <property type="component" value="Unassembled WGS sequence"/>
</dbReference>
<name>A0A1H6KA01_9GAMM</name>
<evidence type="ECO:0000313" key="1">
    <source>
        <dbReference type="EMBL" id="SEH72006.1"/>
    </source>
</evidence>
<organism evidence="1 2">
    <name type="scientific">Bathymodiolus azoricus thioautotrophic gill symbiont</name>
    <dbReference type="NCBI Taxonomy" id="235205"/>
    <lineage>
        <taxon>Bacteria</taxon>
        <taxon>Pseudomonadati</taxon>
        <taxon>Pseudomonadota</taxon>
        <taxon>Gammaproteobacteria</taxon>
        <taxon>sulfur-oxidizing symbionts</taxon>
    </lineage>
</organism>
<reference evidence="2" key="1">
    <citation type="submission" date="2016-06" db="EMBL/GenBank/DDBJ databases">
        <authorList>
            <person name="Petersen J."/>
            <person name="Sayavedra L."/>
        </authorList>
    </citation>
    <scope>NUCLEOTIDE SEQUENCE [LARGE SCALE GENOMIC DNA]</scope>
    <source>
        <strain evidence="2">BazSymA</strain>
    </source>
</reference>
<evidence type="ECO:0000313" key="2">
    <source>
        <dbReference type="Proteomes" id="UP000198988"/>
    </source>
</evidence>
<dbReference type="EMBL" id="CDSC02000135">
    <property type="protein sequence ID" value="SEH72006.1"/>
    <property type="molecule type" value="Genomic_DNA"/>
</dbReference>
<proteinExistence type="predicted"/>
<gene>
    <name evidence="1" type="ORF">BAZSYMA_ACONTIG190953_1</name>
</gene>
<sequence length="37" mass="4361">MLRWIILVLIMISMDLIMRQIMPIRRPLPPLKATAQS</sequence>
<dbReference type="AlphaFoldDB" id="A0A1H6KA01"/>